<feature type="non-terminal residue" evidence="1">
    <location>
        <position position="1"/>
    </location>
</feature>
<sequence length="164" mass="19021">QVNRNKLKEPDKTKYQIHQAVSAALVKSKNWEEFIKAVYKQGVKMQPKFKGNTKEIQGISFEKNGYSFKGSEIDRKFSFANLDKLIKRNAEKAATKTERVSRIGQDGIIYEYLQKEYTPPSTENISLVFAALITGSFEPYYNNMPDDSLIRKMKIKKKKKIMRL</sequence>
<gene>
    <name evidence="1" type="ORF">NMU02_03440</name>
</gene>
<evidence type="ECO:0000313" key="2">
    <source>
        <dbReference type="Proteomes" id="UP001205603"/>
    </source>
</evidence>
<dbReference type="EMBL" id="JANDHW010000003">
    <property type="protein sequence ID" value="MCP9611146.1"/>
    <property type="molecule type" value="Genomic_DNA"/>
</dbReference>
<proteinExistence type="predicted"/>
<comment type="caution">
    <text evidence="1">The sequence shown here is derived from an EMBL/GenBank/DDBJ whole genome shotgun (WGS) entry which is preliminary data.</text>
</comment>
<evidence type="ECO:0000313" key="1">
    <source>
        <dbReference type="EMBL" id="MCP9611146.1"/>
    </source>
</evidence>
<reference evidence="1 2" key="1">
    <citation type="submission" date="2022-07" db="EMBL/GenBank/DDBJ databases">
        <title>Fecal culturing of patients with breast cancer.</title>
        <authorList>
            <person name="Teng N.M.Y."/>
            <person name="Kiu R."/>
            <person name="Evans R."/>
            <person name="Baker D.J."/>
            <person name="Zenner C."/>
            <person name="Robinson S.D."/>
            <person name="Hall L.J."/>
        </authorList>
    </citation>
    <scope>NUCLEOTIDE SEQUENCE [LARGE SCALE GENOMIC DNA]</scope>
    <source>
        <strain evidence="1 2">LH1063</strain>
    </source>
</reference>
<keyword evidence="2" id="KW-1185">Reference proteome</keyword>
<organism evidence="1 2">
    <name type="scientific">Coprobacter tertius</name>
    <dbReference type="NCBI Taxonomy" id="2944915"/>
    <lineage>
        <taxon>Bacteria</taxon>
        <taxon>Pseudomonadati</taxon>
        <taxon>Bacteroidota</taxon>
        <taxon>Bacteroidia</taxon>
        <taxon>Bacteroidales</taxon>
        <taxon>Barnesiellaceae</taxon>
        <taxon>Coprobacter</taxon>
    </lineage>
</organism>
<name>A0ABT1MFM5_9BACT</name>
<accession>A0ABT1MFM5</accession>
<protein>
    <submittedName>
        <fullName evidence="1">Relaxase/mobilization nuclease domain-containing protein</fullName>
    </submittedName>
</protein>
<dbReference type="Proteomes" id="UP001205603">
    <property type="component" value="Unassembled WGS sequence"/>
</dbReference>